<gene>
    <name evidence="2" type="ORF">POSPLADRAFT_1184939</name>
</gene>
<dbReference type="EMBL" id="KZ110604">
    <property type="protein sequence ID" value="OSX58619.1"/>
    <property type="molecule type" value="Genomic_DNA"/>
</dbReference>
<proteinExistence type="predicted"/>
<dbReference type="AlphaFoldDB" id="A0A1X6MQQ9"/>
<feature type="signal peptide" evidence="1">
    <location>
        <begin position="1"/>
        <end position="28"/>
    </location>
</feature>
<dbReference type="GeneID" id="36334061"/>
<dbReference type="Proteomes" id="UP000194127">
    <property type="component" value="Unassembled WGS sequence"/>
</dbReference>
<sequence length="196" mass="20783">MHFRLFSLIPPSVLSFLLAWYLIPFAKADYWAVNSPTTGVEWVNGQTNLLSWTKGLLDGIDEFDVEMQRLSVAGLTYIAHNVPASMSSLNVYLQNVPAADDYYVMFVNSSHGILYASSPSFAIANTSNGSTTTPASGVPTVTISGAPNPTDLFATTFAGSSSGGTGWRAVQDSSLQIMAVLSAMAMCVLGGVLTVL</sequence>
<name>A0A1X6MQQ9_9APHY</name>
<feature type="chain" id="PRO_5010880144" evidence="1">
    <location>
        <begin position="29"/>
        <end position="196"/>
    </location>
</feature>
<keyword evidence="3" id="KW-1185">Reference proteome</keyword>
<organism evidence="2 3">
    <name type="scientific">Postia placenta MAD-698-R-SB12</name>
    <dbReference type="NCBI Taxonomy" id="670580"/>
    <lineage>
        <taxon>Eukaryota</taxon>
        <taxon>Fungi</taxon>
        <taxon>Dikarya</taxon>
        <taxon>Basidiomycota</taxon>
        <taxon>Agaricomycotina</taxon>
        <taxon>Agaricomycetes</taxon>
        <taxon>Polyporales</taxon>
        <taxon>Adustoporiaceae</taxon>
        <taxon>Rhodonia</taxon>
    </lineage>
</organism>
<accession>A0A1X6MQQ9</accession>
<dbReference type="OrthoDB" id="2581067at2759"/>
<keyword evidence="1" id="KW-0732">Signal</keyword>
<evidence type="ECO:0000313" key="2">
    <source>
        <dbReference type="EMBL" id="OSX58619.1"/>
    </source>
</evidence>
<reference evidence="2 3" key="1">
    <citation type="submission" date="2017-04" db="EMBL/GenBank/DDBJ databases">
        <title>Genome Sequence of the Model Brown-Rot Fungus Postia placenta SB12.</title>
        <authorList>
            <consortium name="DOE Joint Genome Institute"/>
            <person name="Gaskell J."/>
            <person name="Kersten P."/>
            <person name="Larrondo L.F."/>
            <person name="Canessa P."/>
            <person name="Martinez D."/>
            <person name="Hibbett D."/>
            <person name="Schmoll M."/>
            <person name="Kubicek C.P."/>
            <person name="Martinez A.T."/>
            <person name="Yadav J."/>
            <person name="Master E."/>
            <person name="Magnuson J.K."/>
            <person name="James T."/>
            <person name="Yaver D."/>
            <person name="Berka R."/>
            <person name="Labutti K."/>
            <person name="Lipzen A."/>
            <person name="Aerts A."/>
            <person name="Barry K."/>
            <person name="Henrissat B."/>
            <person name="Blanchette R."/>
            <person name="Grigoriev I."/>
            <person name="Cullen D."/>
        </authorList>
    </citation>
    <scope>NUCLEOTIDE SEQUENCE [LARGE SCALE GENOMIC DNA]</scope>
    <source>
        <strain evidence="2 3">MAD-698-R-SB12</strain>
    </source>
</reference>
<protein>
    <submittedName>
        <fullName evidence="2">Uncharacterized protein</fullName>
    </submittedName>
</protein>
<evidence type="ECO:0000313" key="3">
    <source>
        <dbReference type="Proteomes" id="UP000194127"/>
    </source>
</evidence>
<dbReference type="RefSeq" id="XP_024335413.1">
    <property type="nucleotide sequence ID" value="XM_024489112.1"/>
</dbReference>
<evidence type="ECO:0000256" key="1">
    <source>
        <dbReference type="SAM" id="SignalP"/>
    </source>
</evidence>